<evidence type="ECO:0000313" key="4">
    <source>
        <dbReference type="EMBL" id="KAB7519235.1"/>
    </source>
</evidence>
<dbReference type="GO" id="GO:0046872">
    <property type="term" value="F:metal ion binding"/>
    <property type="evidence" value="ECO:0007669"/>
    <property type="project" value="UniProtKB-KW"/>
</dbReference>
<reference evidence="4 5" key="1">
    <citation type="submission" date="2019-10" db="EMBL/GenBank/DDBJ databases">
        <title>Unraveling microbial dark matter from salterns through culturing: the case of the genus Halosegnis.</title>
        <authorList>
            <person name="Duran-Viseras A."/>
            <person name="Andrei A.-S."/>
            <person name="Vera-Gargallo B."/>
            <person name="Ghai R."/>
            <person name="Sanchez-Porro C."/>
            <person name="Ventosa A."/>
        </authorList>
    </citation>
    <scope>NUCLEOTIDE SEQUENCE [LARGE SCALE GENOMIC DNA]</scope>
    <source>
        <strain evidence="4 5">F19-13</strain>
    </source>
</reference>
<proteinExistence type="predicted"/>
<protein>
    <submittedName>
        <fullName evidence="4">Cupin domain-containing protein</fullName>
    </submittedName>
</protein>
<dbReference type="AlphaFoldDB" id="A0A5N5UL25"/>
<dbReference type="InterPro" id="IPR013096">
    <property type="entry name" value="Cupin_2"/>
</dbReference>
<gene>
    <name evidence="4" type="ORF">DP108_03755</name>
</gene>
<name>A0A5N5UL25_9EURY</name>
<dbReference type="EMBL" id="QMDY01000002">
    <property type="protein sequence ID" value="KAB7519235.1"/>
    <property type="molecule type" value="Genomic_DNA"/>
</dbReference>
<dbReference type="PANTHER" id="PTHR35848">
    <property type="entry name" value="OXALATE-BINDING PROTEIN"/>
    <property type="match status" value="1"/>
</dbReference>
<keyword evidence="1" id="KW-0479">Metal-binding</keyword>
<dbReference type="Gene3D" id="2.60.120.10">
    <property type="entry name" value="Jelly Rolls"/>
    <property type="match status" value="1"/>
</dbReference>
<comment type="caution">
    <text evidence="4">The sequence shown here is derived from an EMBL/GenBank/DDBJ whole genome shotgun (WGS) entry which is preliminary data.</text>
</comment>
<evidence type="ECO:0000256" key="1">
    <source>
        <dbReference type="ARBA" id="ARBA00022723"/>
    </source>
</evidence>
<dbReference type="SUPFAM" id="SSF51182">
    <property type="entry name" value="RmlC-like cupins"/>
    <property type="match status" value="1"/>
</dbReference>
<evidence type="ECO:0000256" key="2">
    <source>
        <dbReference type="SAM" id="MobiDB-lite"/>
    </source>
</evidence>
<dbReference type="PANTHER" id="PTHR35848:SF9">
    <property type="entry name" value="SLL1358 PROTEIN"/>
    <property type="match status" value="1"/>
</dbReference>
<sequence>MDHTSIDDVGIQNNPLGVHSERRPVSDALDTSDFAMNFFRLQPGESFSGGLHTHHDQEEVFYVEEGEATFTVGRDGDTEAVVSGGELIRFEPGEFQQGTNTGDDELVGWALGAPKSKHDWDEIESIVYCQECEKETGHGLSLTDAGRFELTCMECDNSFTS</sequence>
<feature type="region of interest" description="Disordered" evidence="2">
    <location>
        <begin position="1"/>
        <end position="23"/>
    </location>
</feature>
<dbReference type="Proteomes" id="UP000326207">
    <property type="component" value="Unassembled WGS sequence"/>
</dbReference>
<feature type="domain" description="Cupin type-2" evidence="3">
    <location>
        <begin position="38"/>
        <end position="106"/>
    </location>
</feature>
<dbReference type="Pfam" id="PF07883">
    <property type="entry name" value="Cupin_2"/>
    <property type="match status" value="1"/>
</dbReference>
<evidence type="ECO:0000259" key="3">
    <source>
        <dbReference type="Pfam" id="PF07883"/>
    </source>
</evidence>
<accession>A0A5N5UL25</accession>
<dbReference type="InterPro" id="IPR014710">
    <property type="entry name" value="RmlC-like_jellyroll"/>
</dbReference>
<evidence type="ECO:0000313" key="5">
    <source>
        <dbReference type="Proteomes" id="UP000326207"/>
    </source>
</evidence>
<dbReference type="InterPro" id="IPR011051">
    <property type="entry name" value="RmlC_Cupin_sf"/>
</dbReference>
<dbReference type="RefSeq" id="WP_152155996.1">
    <property type="nucleotide sequence ID" value="NZ_QMDY01000002.1"/>
</dbReference>
<organism evidence="4 5">
    <name type="scientific">Halosegnis rubeus</name>
    <dbReference type="NCBI Taxonomy" id="2212850"/>
    <lineage>
        <taxon>Archaea</taxon>
        <taxon>Methanobacteriati</taxon>
        <taxon>Methanobacteriota</taxon>
        <taxon>Stenosarchaea group</taxon>
        <taxon>Halobacteria</taxon>
        <taxon>Halobacteriales</taxon>
        <taxon>Natronomonadaceae</taxon>
        <taxon>Halosegnis</taxon>
    </lineage>
</organism>
<dbReference type="InterPro" id="IPR051610">
    <property type="entry name" value="GPI/OXD"/>
</dbReference>